<dbReference type="RefSeq" id="WP_106263402.1">
    <property type="nucleotide sequence ID" value="NZ_PVTQ01000003.1"/>
</dbReference>
<proteinExistence type="predicted"/>
<feature type="domain" description="Calcineurin-like phosphoesterase" evidence="1">
    <location>
        <begin position="1"/>
        <end position="118"/>
    </location>
</feature>
<dbReference type="Pfam" id="PF00149">
    <property type="entry name" value="Metallophos"/>
    <property type="match status" value="1"/>
</dbReference>
<keyword evidence="3" id="KW-1185">Reference proteome</keyword>
<dbReference type="GO" id="GO:0016787">
    <property type="term" value="F:hydrolase activity"/>
    <property type="evidence" value="ECO:0007669"/>
    <property type="project" value="InterPro"/>
</dbReference>
<comment type="caution">
    <text evidence="2">The sequence shown here is derived from an EMBL/GenBank/DDBJ whole genome shotgun (WGS) entry which is preliminary data.</text>
</comment>
<dbReference type="OrthoDB" id="5380073at2"/>
<dbReference type="InterPro" id="IPR004843">
    <property type="entry name" value="Calcineurin-like_PHP"/>
</dbReference>
<accession>A0A2T0WYH3</accession>
<organism evidence="2 3">
    <name type="scientific">Donghicola tyrosinivorans</name>
    <dbReference type="NCBI Taxonomy" id="1652492"/>
    <lineage>
        <taxon>Bacteria</taxon>
        <taxon>Pseudomonadati</taxon>
        <taxon>Pseudomonadota</taxon>
        <taxon>Alphaproteobacteria</taxon>
        <taxon>Rhodobacterales</taxon>
        <taxon>Roseobacteraceae</taxon>
        <taxon>Donghicola</taxon>
    </lineage>
</organism>
<dbReference type="Proteomes" id="UP000238392">
    <property type="component" value="Unassembled WGS sequence"/>
</dbReference>
<evidence type="ECO:0000313" key="3">
    <source>
        <dbReference type="Proteomes" id="UP000238392"/>
    </source>
</evidence>
<sequence>MTIWYTADTHFGHENILSHCKRPFSTVTQMDAALIENMWKVVGPEDQMWILGDFAFGAKAKDPAYLESIFLQLPGAEKHLIIGNHDLGPTLQLPWASVSHLVELPDGPNGQANTLCHYPMITWNQARKGALQLFGHVHNNWRGSNNSVNVGMDVWDFMPVSFNDIARRAKTLPKNKHWDDVEPRSR</sequence>
<dbReference type="InterPro" id="IPR029052">
    <property type="entry name" value="Metallo-depent_PP-like"/>
</dbReference>
<evidence type="ECO:0000313" key="2">
    <source>
        <dbReference type="EMBL" id="PRY91739.1"/>
    </source>
</evidence>
<reference evidence="2 3" key="1">
    <citation type="submission" date="2018-03" db="EMBL/GenBank/DDBJ databases">
        <title>Genomic Encyclopedia of Archaeal and Bacterial Type Strains, Phase II (KMG-II): from individual species to whole genera.</title>
        <authorList>
            <person name="Goeker M."/>
        </authorList>
    </citation>
    <scope>NUCLEOTIDE SEQUENCE [LARGE SCALE GENOMIC DNA]</scope>
    <source>
        <strain evidence="2 3">DSM 100212</strain>
    </source>
</reference>
<dbReference type="EMBL" id="PVTQ01000003">
    <property type="protein sequence ID" value="PRY91739.1"/>
    <property type="molecule type" value="Genomic_DNA"/>
</dbReference>
<dbReference type="SUPFAM" id="SSF56300">
    <property type="entry name" value="Metallo-dependent phosphatases"/>
    <property type="match status" value="1"/>
</dbReference>
<dbReference type="Gene3D" id="3.60.21.10">
    <property type="match status" value="1"/>
</dbReference>
<name>A0A2T0WYH3_9RHOB</name>
<dbReference type="AlphaFoldDB" id="A0A2T0WYH3"/>
<evidence type="ECO:0000259" key="1">
    <source>
        <dbReference type="Pfam" id="PF00149"/>
    </source>
</evidence>
<gene>
    <name evidence="2" type="ORF">CLV74_103328</name>
</gene>
<protein>
    <submittedName>
        <fullName evidence="2">Calcineurin-like phosphoesterase family protein</fullName>
    </submittedName>
</protein>